<dbReference type="Proteomes" id="UP000035682">
    <property type="component" value="Unplaced"/>
</dbReference>
<accession>A0A090LM61</accession>
<evidence type="ECO:0000313" key="5">
    <source>
        <dbReference type="WBParaSite" id="SRAE_2000388800.1"/>
    </source>
</evidence>
<dbReference type="SMART" id="SM01048">
    <property type="entry name" value="C6"/>
    <property type="match status" value="1"/>
</dbReference>
<dbReference type="Pfam" id="PF01681">
    <property type="entry name" value="C6"/>
    <property type="match status" value="1"/>
</dbReference>
<evidence type="ECO:0000313" key="3">
    <source>
        <dbReference type="EMBL" id="CEF69238.1"/>
    </source>
</evidence>
<proteinExistence type="predicted"/>
<dbReference type="WormBase" id="SRAE_2000388800">
    <property type="protein sequence ID" value="SRP10033"/>
    <property type="gene ID" value="WBGene00264115"/>
</dbReference>
<gene>
    <name evidence="3 5 6" type="ORF">SRAE_2000388800</name>
</gene>
<keyword evidence="4" id="KW-1185">Reference proteome</keyword>
<dbReference type="OrthoDB" id="5834609at2759"/>
<dbReference type="RefSeq" id="XP_024508438.1">
    <property type="nucleotide sequence ID" value="XM_024655135.1"/>
</dbReference>
<dbReference type="STRING" id="34506.A0A090LM61"/>
<dbReference type="PANTHER" id="PTHR21629">
    <property type="entry name" value="C6 DOMAIN-CONTAINING PROTEIN"/>
    <property type="match status" value="1"/>
</dbReference>
<evidence type="ECO:0000313" key="6">
    <source>
        <dbReference type="WormBase" id="SRAE_2000388800"/>
    </source>
</evidence>
<dbReference type="AlphaFoldDB" id="A0A090LM61"/>
<reference evidence="3 4" key="1">
    <citation type="submission" date="2014-09" db="EMBL/GenBank/DDBJ databases">
        <authorList>
            <person name="Martin A.A."/>
        </authorList>
    </citation>
    <scope>NUCLEOTIDE SEQUENCE</scope>
    <source>
        <strain evidence="4">ED321</strain>
        <strain evidence="3">ED321 Heterogonic</strain>
    </source>
</reference>
<name>A0A090LM61_STRRB</name>
<evidence type="ECO:0000313" key="4">
    <source>
        <dbReference type="Proteomes" id="UP000035682"/>
    </source>
</evidence>
<dbReference type="OMA" id="FVAFMEF"/>
<protein>
    <submittedName>
        <fullName evidence="3 5">C6 domain-containing protein</fullName>
    </submittedName>
</protein>
<evidence type="ECO:0000259" key="2">
    <source>
        <dbReference type="SMART" id="SM01048"/>
    </source>
</evidence>
<feature type="domain" description="C6" evidence="2">
    <location>
        <begin position="65"/>
        <end position="159"/>
    </location>
</feature>
<organism evidence="3">
    <name type="scientific">Strongyloides ratti</name>
    <name type="common">Parasitic roundworm</name>
    <dbReference type="NCBI Taxonomy" id="34506"/>
    <lineage>
        <taxon>Eukaryota</taxon>
        <taxon>Metazoa</taxon>
        <taxon>Ecdysozoa</taxon>
        <taxon>Nematoda</taxon>
        <taxon>Chromadorea</taxon>
        <taxon>Rhabditida</taxon>
        <taxon>Tylenchina</taxon>
        <taxon>Panagrolaimomorpha</taxon>
        <taxon>Strongyloidoidea</taxon>
        <taxon>Strongyloididae</taxon>
        <taxon>Strongyloides</taxon>
    </lineage>
</organism>
<dbReference type="WBParaSite" id="SRAE_2000388800.1">
    <property type="protein sequence ID" value="SRAE_2000388800.1"/>
    <property type="gene ID" value="WBGene00264115"/>
</dbReference>
<dbReference type="GeneID" id="36381608"/>
<feature type="signal peptide" evidence="1">
    <location>
        <begin position="1"/>
        <end position="19"/>
    </location>
</feature>
<dbReference type="CTD" id="36381608"/>
<sequence>MKHLLYIIFFFKTFNFINTCISTNSGNNVNPTTTTSSPNIDGPTSTVVISSTATSTTTPASCSSCTPNQITFTPSTSATTEDATYSNYELDGQGCYIITAICDASDNPTASSFMQFNIDQGGPLLNGQNVITAVLNCRNSQWVYSQPPEDDRIITEVNCLRTG</sequence>
<evidence type="ECO:0000256" key="1">
    <source>
        <dbReference type="SAM" id="SignalP"/>
    </source>
</evidence>
<feature type="chain" id="PRO_5015031012" evidence="1">
    <location>
        <begin position="20"/>
        <end position="163"/>
    </location>
</feature>
<reference evidence="5" key="2">
    <citation type="submission" date="2020-12" db="UniProtKB">
        <authorList>
            <consortium name="WormBaseParasite"/>
        </authorList>
    </citation>
    <scope>IDENTIFICATION</scope>
</reference>
<dbReference type="InterPro" id="IPR002601">
    <property type="entry name" value="C6_domain"/>
</dbReference>
<keyword evidence="1" id="KW-0732">Signal</keyword>
<dbReference type="EMBL" id="LN609529">
    <property type="protein sequence ID" value="CEF69238.1"/>
    <property type="molecule type" value="Genomic_DNA"/>
</dbReference>
<dbReference type="PANTHER" id="PTHR21629:SF4">
    <property type="entry name" value="PROTEIN CBG13119"/>
    <property type="match status" value="1"/>
</dbReference>